<dbReference type="InterPro" id="IPR041705">
    <property type="entry name" value="PIN_Sll0205"/>
</dbReference>
<dbReference type="PANTHER" id="PTHR36173">
    <property type="entry name" value="RIBONUCLEASE VAPC16-RELATED"/>
    <property type="match status" value="1"/>
</dbReference>
<dbReference type="InterPro" id="IPR029060">
    <property type="entry name" value="PIN-like_dom_sf"/>
</dbReference>
<protein>
    <submittedName>
        <fullName evidence="2">Twitching motility protein PilT</fullName>
    </submittedName>
</protein>
<dbReference type="PANTHER" id="PTHR36173:SF2">
    <property type="entry name" value="RIBONUCLEASE VAPC16"/>
    <property type="match status" value="1"/>
</dbReference>
<reference evidence="2 3" key="1">
    <citation type="journal article" date="2013" name="Genome Biol. Evol.">
        <title>Genomes of Stigonematalean cyanobacteria (subsection V) and the evolution of oxygenic photosynthesis from prokaryotes to plastids.</title>
        <authorList>
            <person name="Dagan T."/>
            <person name="Roettger M."/>
            <person name="Stucken K."/>
            <person name="Landan G."/>
            <person name="Koch R."/>
            <person name="Major P."/>
            <person name="Gould S.B."/>
            <person name="Goremykin V.V."/>
            <person name="Rippka R."/>
            <person name="Tandeau de Marsac N."/>
            <person name="Gugger M."/>
            <person name="Lockhart P.J."/>
            <person name="Allen J.F."/>
            <person name="Brune I."/>
            <person name="Maus I."/>
            <person name="Puhler A."/>
            <person name="Martin W.F."/>
        </authorList>
    </citation>
    <scope>NUCLEOTIDE SEQUENCE [LARGE SCALE GENOMIC DNA]</scope>
    <source>
        <strain evidence="2 3">PCC 7110</strain>
    </source>
</reference>
<sequence length="128" mass="14551">MKFLLDTQAFLWFVLNDCALSQVACDLIVDPLNDILLSPASYWEIAIKVSIGKYQIPGNFETWMQHQIQVNELEILPIKVAHAAAIVTLPFHHKDPFDRLLVAQALTEKIPIISVDAVLDNYAVTRHW</sequence>
<dbReference type="EMBL" id="ANNX02000051">
    <property type="protein sequence ID" value="KYC35415.1"/>
    <property type="molecule type" value="Genomic_DNA"/>
</dbReference>
<dbReference type="RefSeq" id="WP_017749646.1">
    <property type="nucleotide sequence ID" value="NZ_KQ976354.1"/>
</dbReference>
<dbReference type="AlphaFoldDB" id="A0A139WSJ3"/>
<accession>A0A139WSJ3</accession>
<evidence type="ECO:0000259" key="1">
    <source>
        <dbReference type="Pfam" id="PF01850"/>
    </source>
</evidence>
<dbReference type="Pfam" id="PF01850">
    <property type="entry name" value="PIN"/>
    <property type="match status" value="1"/>
</dbReference>
<dbReference type="CDD" id="cd09872">
    <property type="entry name" value="PIN_Sll0205-like"/>
    <property type="match status" value="1"/>
</dbReference>
<comment type="caution">
    <text evidence="2">The sequence shown here is derived from an EMBL/GenBank/DDBJ whole genome shotgun (WGS) entry which is preliminary data.</text>
</comment>
<organism evidence="2 3">
    <name type="scientific">Scytonema hofmannii PCC 7110</name>
    <dbReference type="NCBI Taxonomy" id="128403"/>
    <lineage>
        <taxon>Bacteria</taxon>
        <taxon>Bacillati</taxon>
        <taxon>Cyanobacteriota</taxon>
        <taxon>Cyanophyceae</taxon>
        <taxon>Nostocales</taxon>
        <taxon>Scytonemataceae</taxon>
        <taxon>Scytonema</taxon>
    </lineage>
</organism>
<evidence type="ECO:0000313" key="3">
    <source>
        <dbReference type="Proteomes" id="UP000076925"/>
    </source>
</evidence>
<dbReference type="InterPro" id="IPR002716">
    <property type="entry name" value="PIN_dom"/>
</dbReference>
<dbReference type="InterPro" id="IPR052919">
    <property type="entry name" value="TA_system_RNase"/>
</dbReference>
<evidence type="ECO:0000313" key="2">
    <source>
        <dbReference type="EMBL" id="KYC35415.1"/>
    </source>
</evidence>
<dbReference type="Gene3D" id="3.40.50.1010">
    <property type="entry name" value="5'-nuclease"/>
    <property type="match status" value="1"/>
</dbReference>
<dbReference type="STRING" id="128403.WA1_06205"/>
<name>A0A139WSJ3_9CYAN</name>
<dbReference type="SUPFAM" id="SSF88723">
    <property type="entry name" value="PIN domain-like"/>
    <property type="match status" value="1"/>
</dbReference>
<dbReference type="Proteomes" id="UP000076925">
    <property type="component" value="Unassembled WGS sequence"/>
</dbReference>
<keyword evidence="3" id="KW-1185">Reference proteome</keyword>
<dbReference type="OrthoDB" id="9798990at2"/>
<feature type="domain" description="PIN" evidence="1">
    <location>
        <begin position="4"/>
        <end position="123"/>
    </location>
</feature>
<proteinExistence type="predicted"/>
<gene>
    <name evidence="2" type="ORF">WA1_06205</name>
</gene>